<dbReference type="PANTHER" id="PTHR43194:SF5">
    <property type="entry name" value="PIMELOYL-[ACYL-CARRIER PROTEIN] METHYL ESTER ESTERASE"/>
    <property type="match status" value="1"/>
</dbReference>
<reference evidence="1 2" key="1">
    <citation type="submission" date="2019-01" db="EMBL/GenBank/DDBJ databases">
        <authorList>
            <person name="Chen W.-M."/>
        </authorList>
    </citation>
    <scope>NUCLEOTIDE SEQUENCE [LARGE SCALE GENOMIC DNA]</scope>
    <source>
        <strain evidence="1 2">CCP-7</strain>
    </source>
</reference>
<dbReference type="InterPro" id="IPR050228">
    <property type="entry name" value="Carboxylesterase_BioH"/>
</dbReference>
<dbReference type="EMBL" id="SACN01000001">
    <property type="protein sequence ID" value="RVT95026.1"/>
    <property type="molecule type" value="Genomic_DNA"/>
</dbReference>
<name>A0A437MBL8_9SPHN</name>
<dbReference type="Gene3D" id="3.40.50.1820">
    <property type="entry name" value="alpha/beta hydrolase"/>
    <property type="match status" value="1"/>
</dbReference>
<organism evidence="1 2">
    <name type="scientific">Sphingomonas crocodyli</name>
    <dbReference type="NCBI Taxonomy" id="1979270"/>
    <lineage>
        <taxon>Bacteria</taxon>
        <taxon>Pseudomonadati</taxon>
        <taxon>Pseudomonadota</taxon>
        <taxon>Alphaproteobacteria</taxon>
        <taxon>Sphingomonadales</taxon>
        <taxon>Sphingomonadaceae</taxon>
        <taxon>Sphingomonas</taxon>
    </lineage>
</organism>
<gene>
    <name evidence="1" type="ORF">EOD43_03210</name>
</gene>
<dbReference type="AlphaFoldDB" id="A0A437MBL8"/>
<protein>
    <recommendedName>
        <fullName evidence="3">Esterase</fullName>
    </recommendedName>
</protein>
<keyword evidence="2" id="KW-1185">Reference proteome</keyword>
<dbReference type="Proteomes" id="UP000282971">
    <property type="component" value="Unassembled WGS sequence"/>
</dbReference>
<evidence type="ECO:0000313" key="2">
    <source>
        <dbReference type="Proteomes" id="UP000282971"/>
    </source>
</evidence>
<evidence type="ECO:0000313" key="1">
    <source>
        <dbReference type="EMBL" id="RVT95026.1"/>
    </source>
</evidence>
<dbReference type="PANTHER" id="PTHR43194">
    <property type="entry name" value="HYDROLASE ALPHA/BETA FOLD FAMILY"/>
    <property type="match status" value="1"/>
</dbReference>
<evidence type="ECO:0008006" key="3">
    <source>
        <dbReference type="Google" id="ProtNLM"/>
    </source>
</evidence>
<comment type="caution">
    <text evidence="1">The sequence shown here is derived from an EMBL/GenBank/DDBJ whole genome shotgun (WGS) entry which is preliminary data.</text>
</comment>
<dbReference type="InterPro" id="IPR029058">
    <property type="entry name" value="AB_hydrolase_fold"/>
</dbReference>
<accession>A0A437MBL8</accession>
<sequence>MLLAALSSSGSVAQRFEDLKKSGTSLTLRGVGSFYVGGKSVARTAAQIGLYGNGQIIVDQMYVAYMLPAKSVGTAVVMIHGGTLSGKSFETTPDGRMGWYEYFVRKGYDSYVVDQVGRGRSGFDPAKFNDVRAGVSPSGSQPNIRRIGSDTALTRFRIKQADGSDFPDSQFPLEATGELAKQVVPDMTDMYSVPNPTIPGLSELADDLTQVVMIGHSQAGRMPLEVVLLGKGNIRGIISVEPAGCTSSVYTEEQIRVLSAVPILVIFGDHLSSRQPVGANWGDALADCEAFVSRVVHAGGNASIFRPVENGFRGNSHMLMQDRNNLVVADYIIHWIERLPPKH</sequence>
<proteinExistence type="predicted"/>
<dbReference type="SUPFAM" id="SSF53474">
    <property type="entry name" value="alpha/beta-Hydrolases"/>
    <property type="match status" value="1"/>
</dbReference>
<dbReference type="OrthoDB" id="7820973at2"/>
<dbReference type="CDD" id="cd12807">
    <property type="entry name" value="Esterase_713"/>
    <property type="match status" value="1"/>
</dbReference>